<protein>
    <recommendedName>
        <fullName evidence="3">Mobilization protein</fullName>
    </recommendedName>
</protein>
<proteinExistence type="predicted"/>
<name>A0ABS8DLW5_9FIRM</name>
<evidence type="ECO:0008006" key="3">
    <source>
        <dbReference type="Google" id="ProtNLM"/>
    </source>
</evidence>
<dbReference type="Proteomes" id="UP001299546">
    <property type="component" value="Unassembled WGS sequence"/>
</dbReference>
<gene>
    <name evidence="1" type="ORF">LIZ65_19385</name>
</gene>
<accession>A0ABS8DLW5</accession>
<organism evidence="1 2">
    <name type="scientific">Bariatricus massiliensis</name>
    <dbReference type="NCBI Taxonomy" id="1745713"/>
    <lineage>
        <taxon>Bacteria</taxon>
        <taxon>Bacillati</taxon>
        <taxon>Bacillota</taxon>
        <taxon>Clostridia</taxon>
        <taxon>Lachnospirales</taxon>
        <taxon>Lachnospiraceae</taxon>
        <taxon>Bariatricus</taxon>
    </lineage>
</organism>
<reference evidence="1 2" key="1">
    <citation type="submission" date="2021-10" db="EMBL/GenBank/DDBJ databases">
        <title>Collection of gut derived symbiotic bacterial strains cultured from healthy donors.</title>
        <authorList>
            <person name="Lin H."/>
            <person name="Littmann E."/>
            <person name="Kohout C."/>
            <person name="Pamer E.G."/>
        </authorList>
    </citation>
    <scope>NUCLEOTIDE SEQUENCE [LARGE SCALE GENOMIC DNA]</scope>
    <source>
        <strain evidence="1 2">DFI.1.165</strain>
    </source>
</reference>
<dbReference type="RefSeq" id="WP_227183922.1">
    <property type="nucleotide sequence ID" value="NZ_JAJCIQ010000025.1"/>
</dbReference>
<dbReference type="Pfam" id="PF21983">
    <property type="entry name" value="NikA-like"/>
    <property type="match status" value="1"/>
</dbReference>
<dbReference type="EMBL" id="JAJCIS010000026">
    <property type="protein sequence ID" value="MCB7389448.1"/>
    <property type="molecule type" value="Genomic_DNA"/>
</dbReference>
<keyword evidence="2" id="KW-1185">Reference proteome</keyword>
<comment type="caution">
    <text evidence="1">The sequence shown here is derived from an EMBL/GenBank/DDBJ whole genome shotgun (WGS) entry which is preliminary data.</text>
</comment>
<dbReference type="InterPro" id="IPR053842">
    <property type="entry name" value="NikA-like"/>
</dbReference>
<evidence type="ECO:0000313" key="2">
    <source>
        <dbReference type="Proteomes" id="UP001299546"/>
    </source>
</evidence>
<sequence>MAKRETAVLIRLSEREKRTLKRKAANYGMTVSDYARTLLINSDDATIKVIDTEPLKKAAHELAKQGTNLNQFMKFLNTYGIKVFDAGEADRNNIHLQIEDFDNLDNE</sequence>
<evidence type="ECO:0000313" key="1">
    <source>
        <dbReference type="EMBL" id="MCB7389448.1"/>
    </source>
</evidence>